<protein>
    <submittedName>
        <fullName evidence="11">TRAP transporter small permease</fullName>
    </submittedName>
</protein>
<dbReference type="PANTHER" id="PTHR35011:SF10">
    <property type="entry name" value="TRAP TRANSPORTER SMALL PERMEASE PROTEIN"/>
    <property type="match status" value="1"/>
</dbReference>
<evidence type="ECO:0000256" key="6">
    <source>
        <dbReference type="ARBA" id="ARBA00022989"/>
    </source>
</evidence>
<evidence type="ECO:0000256" key="1">
    <source>
        <dbReference type="ARBA" id="ARBA00004429"/>
    </source>
</evidence>
<evidence type="ECO:0000256" key="9">
    <source>
        <dbReference type="SAM" id="Phobius"/>
    </source>
</evidence>
<dbReference type="RefSeq" id="WP_381446012.1">
    <property type="nucleotide sequence ID" value="NZ_JBHSNP010000027.1"/>
</dbReference>
<dbReference type="PANTHER" id="PTHR35011">
    <property type="entry name" value="2,3-DIKETO-L-GULONATE TRAP TRANSPORTER SMALL PERMEASE PROTEIN YIAM"/>
    <property type="match status" value="1"/>
</dbReference>
<keyword evidence="6 9" id="KW-1133">Transmembrane helix</keyword>
<keyword evidence="4" id="KW-0997">Cell inner membrane</keyword>
<accession>A0ABW0TZ63</accession>
<feature type="transmembrane region" description="Helical" evidence="9">
    <location>
        <begin position="135"/>
        <end position="160"/>
    </location>
</feature>
<keyword evidence="2" id="KW-0813">Transport</keyword>
<feature type="transmembrane region" description="Helical" evidence="9">
    <location>
        <begin position="53"/>
        <end position="72"/>
    </location>
</feature>
<evidence type="ECO:0000256" key="4">
    <source>
        <dbReference type="ARBA" id="ARBA00022519"/>
    </source>
</evidence>
<sequence>MNAARKYFDKLEVILLRFSQLALLVMMVLTSLDALSRYFFSHSITGAYEITERYLMIILVFLSMSYVLKVNGHIRLDILFERFSQKVRNVLNIIFYIMIAVFAFFMGYEGLLITVNALKNNLIMSGLIDFPLWLSYIWIPIGSIVLMIRLVLNIILLLVYKEDLHEAEEVEMP</sequence>
<keyword evidence="3" id="KW-1003">Cell membrane</keyword>
<keyword evidence="12" id="KW-1185">Reference proteome</keyword>
<dbReference type="Proteomes" id="UP001596071">
    <property type="component" value="Unassembled WGS sequence"/>
</dbReference>
<dbReference type="EMBL" id="JBHSNP010000027">
    <property type="protein sequence ID" value="MFC5604349.1"/>
    <property type="molecule type" value="Genomic_DNA"/>
</dbReference>
<dbReference type="Pfam" id="PF04290">
    <property type="entry name" value="DctQ"/>
    <property type="match status" value="1"/>
</dbReference>
<comment type="subcellular location">
    <subcellularLocation>
        <location evidence="1">Cell inner membrane</location>
        <topology evidence="1">Multi-pass membrane protein</topology>
    </subcellularLocation>
</comment>
<evidence type="ECO:0000313" key="11">
    <source>
        <dbReference type="EMBL" id="MFC5604349.1"/>
    </source>
</evidence>
<gene>
    <name evidence="11" type="ORF">ACFPTP_14050</name>
</gene>
<feature type="domain" description="Tripartite ATP-independent periplasmic transporters DctQ component" evidence="10">
    <location>
        <begin position="26"/>
        <end position="157"/>
    </location>
</feature>
<evidence type="ECO:0000256" key="7">
    <source>
        <dbReference type="ARBA" id="ARBA00023136"/>
    </source>
</evidence>
<comment type="similarity">
    <text evidence="8">Belongs to the TRAP transporter small permease family.</text>
</comment>
<organism evidence="11 12">
    <name type="scientific">Sporosarcina koreensis</name>
    <dbReference type="NCBI Taxonomy" id="334735"/>
    <lineage>
        <taxon>Bacteria</taxon>
        <taxon>Bacillati</taxon>
        <taxon>Bacillota</taxon>
        <taxon>Bacilli</taxon>
        <taxon>Bacillales</taxon>
        <taxon>Caryophanaceae</taxon>
        <taxon>Sporosarcina</taxon>
    </lineage>
</organism>
<feature type="transmembrane region" description="Helical" evidence="9">
    <location>
        <begin position="93"/>
        <end position="115"/>
    </location>
</feature>
<evidence type="ECO:0000256" key="8">
    <source>
        <dbReference type="ARBA" id="ARBA00038436"/>
    </source>
</evidence>
<dbReference type="InterPro" id="IPR055348">
    <property type="entry name" value="DctQ"/>
</dbReference>
<evidence type="ECO:0000256" key="5">
    <source>
        <dbReference type="ARBA" id="ARBA00022692"/>
    </source>
</evidence>
<feature type="transmembrane region" description="Helical" evidence="9">
    <location>
        <begin position="21"/>
        <end position="41"/>
    </location>
</feature>
<name>A0ABW0TZ63_9BACL</name>
<evidence type="ECO:0000256" key="3">
    <source>
        <dbReference type="ARBA" id="ARBA00022475"/>
    </source>
</evidence>
<evidence type="ECO:0000313" key="12">
    <source>
        <dbReference type="Proteomes" id="UP001596071"/>
    </source>
</evidence>
<evidence type="ECO:0000259" key="10">
    <source>
        <dbReference type="Pfam" id="PF04290"/>
    </source>
</evidence>
<keyword evidence="5 9" id="KW-0812">Transmembrane</keyword>
<dbReference type="InterPro" id="IPR007387">
    <property type="entry name" value="TRAP_DctQ"/>
</dbReference>
<proteinExistence type="inferred from homology"/>
<comment type="caution">
    <text evidence="11">The sequence shown here is derived from an EMBL/GenBank/DDBJ whole genome shotgun (WGS) entry which is preliminary data.</text>
</comment>
<keyword evidence="7 9" id="KW-0472">Membrane</keyword>
<reference evidence="12" key="1">
    <citation type="journal article" date="2019" name="Int. J. Syst. Evol. Microbiol.">
        <title>The Global Catalogue of Microorganisms (GCM) 10K type strain sequencing project: providing services to taxonomists for standard genome sequencing and annotation.</title>
        <authorList>
            <consortium name="The Broad Institute Genomics Platform"/>
            <consortium name="The Broad Institute Genome Sequencing Center for Infectious Disease"/>
            <person name="Wu L."/>
            <person name="Ma J."/>
        </authorList>
    </citation>
    <scope>NUCLEOTIDE SEQUENCE [LARGE SCALE GENOMIC DNA]</scope>
    <source>
        <strain evidence="12">KACC 11299</strain>
    </source>
</reference>
<evidence type="ECO:0000256" key="2">
    <source>
        <dbReference type="ARBA" id="ARBA00022448"/>
    </source>
</evidence>